<dbReference type="EMBL" id="DS022300">
    <property type="protein sequence ID" value="OAJ35777.1"/>
    <property type="molecule type" value="Genomic_DNA"/>
</dbReference>
<dbReference type="Pfam" id="PF03465">
    <property type="entry name" value="eRF1_3"/>
    <property type="match status" value="1"/>
</dbReference>
<gene>
    <name evidence="7" type="ORF">BDEG_20017</name>
</gene>
<dbReference type="Proteomes" id="UP000077115">
    <property type="component" value="Unassembled WGS sequence"/>
</dbReference>
<dbReference type="Gene3D" id="3.30.960.10">
    <property type="entry name" value="eRF1 domain 1"/>
    <property type="match status" value="1"/>
</dbReference>
<dbReference type="SUPFAM" id="SSF55481">
    <property type="entry name" value="N-terminal domain of eukaryotic peptide chain release factor subunit 1, ERF1"/>
    <property type="match status" value="1"/>
</dbReference>
<evidence type="ECO:0000256" key="5">
    <source>
        <dbReference type="SAM" id="MobiDB-lite"/>
    </source>
</evidence>
<keyword evidence="3" id="KW-0963">Cytoplasm</keyword>
<feature type="region of interest" description="Disordered" evidence="5">
    <location>
        <begin position="1"/>
        <end position="24"/>
    </location>
</feature>
<evidence type="ECO:0000256" key="2">
    <source>
        <dbReference type="ARBA" id="ARBA00005326"/>
    </source>
</evidence>
<dbReference type="Pfam" id="PF03464">
    <property type="entry name" value="eRF1_2"/>
    <property type="match status" value="1"/>
</dbReference>
<evidence type="ECO:0000256" key="1">
    <source>
        <dbReference type="ARBA" id="ARBA00004496"/>
    </source>
</evidence>
<sequence length="850" mass="93821">MEDQPENTTTEQLYTEDDASIPSKNTNHATLLETADMKDHAAITQTTAEIPATTINTTITAISTSLEKHATIEESLEEHVKIDEPLKQLDITTTSVASTASATTTSAHHPYGITETSPKDEAPNSPGSIIEPASATTDIAQIVSPSSIPVTVHQLPSAGHGLKPPQNLQKIITDNNVALPKDFATTASVDLSAEGTQSNSASDAMDGPDRDVVYVAFGPRGGWYVRWSDGSSAWEQIPPSLHTKLYGRMRNLPHAECISISEMSQWVTVFGDGSFATSGFPVYGKLKEALHDPPQDAELKTLIFAPGGGWLLMRDDGSMAWERLPSGLDELLKRRTKADAPVDCVSISGFGGWFLRFTDGECEWDAIPKPLEKLLIQLVRRGDPSIVVTLSPSDGMSYFVAVGDTAELQTHLYIRPTMSDPNQAGTEVNIEMWKIKRLIKGLEAARGNGTSMISLIIPPGDQIARAAKMLADEYGTASNIKSRVNRQSVLSAITSTQQRLKLYTRVPPNGLVVYCGTVITDEGKEKQVTIDFEPFKPINTSLYRCDNKFQTEALSELLESDAKFGFIVMDGNGSLFGTLAGNTREVLHKVSVDLPKKHGRGGQSALRFARLREEKRHNYVRKIAELAVQFFITNDKVNVSGIVLAGSADFKTELSQSDLFDQRLQVKIVRIVDVSYGGENGFNQAIELSADFLANVKFIQEKKLIQKYFDEISQDSGKFCFGVEDTLKGLELGAIETLIVWENLDYTRYVFKNAQSGVENVMHLTKEQERQRELFVDPETGIDLEIVNKMPLLEWFAEKYQDFGATLEFVTNRSQEGAQFCRGFGGIGGILRYRVDFQQFTYDSDEYLSD</sequence>
<evidence type="ECO:0000259" key="6">
    <source>
        <dbReference type="SMART" id="SM01194"/>
    </source>
</evidence>
<dbReference type="FunFam" id="3.30.1330.30:FF:000006">
    <property type="entry name" value="Peptide chain release factor subunit 1"/>
    <property type="match status" value="1"/>
</dbReference>
<feature type="compositionally biased region" description="Polar residues" evidence="5">
    <location>
        <begin position="1"/>
        <end position="13"/>
    </location>
</feature>
<dbReference type="OrthoDB" id="10254527at2759"/>
<comment type="similarity">
    <text evidence="2">Belongs to the eukaryotic release factor 1 family.</text>
</comment>
<evidence type="ECO:0000256" key="3">
    <source>
        <dbReference type="ARBA" id="ARBA00022490"/>
    </source>
</evidence>
<dbReference type="Gene3D" id="3.30.420.60">
    <property type="entry name" value="eRF1 domain 2"/>
    <property type="match status" value="1"/>
</dbReference>
<dbReference type="Pfam" id="PF03463">
    <property type="entry name" value="eRF1_1"/>
    <property type="match status" value="1"/>
</dbReference>
<dbReference type="NCBIfam" id="TIGR03676">
    <property type="entry name" value="aRF1_eRF1"/>
    <property type="match status" value="1"/>
</dbReference>
<dbReference type="FunFam" id="3.30.420.60:FF:000001">
    <property type="entry name" value="Eukaryotic peptide chain release factor subunit 1"/>
    <property type="match status" value="1"/>
</dbReference>
<organism evidence="7 8">
    <name type="scientific">Batrachochytrium dendrobatidis (strain JEL423)</name>
    <dbReference type="NCBI Taxonomy" id="403673"/>
    <lineage>
        <taxon>Eukaryota</taxon>
        <taxon>Fungi</taxon>
        <taxon>Fungi incertae sedis</taxon>
        <taxon>Chytridiomycota</taxon>
        <taxon>Chytridiomycota incertae sedis</taxon>
        <taxon>Chytridiomycetes</taxon>
        <taxon>Rhizophydiales</taxon>
        <taxon>Rhizophydiales incertae sedis</taxon>
        <taxon>Batrachochytrium</taxon>
    </lineage>
</organism>
<dbReference type="InterPro" id="IPR005141">
    <property type="entry name" value="eRF1_2"/>
</dbReference>
<evidence type="ECO:0000313" key="7">
    <source>
        <dbReference type="EMBL" id="OAJ35777.1"/>
    </source>
</evidence>
<evidence type="ECO:0000256" key="4">
    <source>
        <dbReference type="ARBA" id="ARBA00022917"/>
    </source>
</evidence>
<dbReference type="VEuPathDB" id="FungiDB:BDEG_20017"/>
<feature type="domain" description="eRF1/Pelota-like N-terminal" evidence="6">
    <location>
        <begin position="423"/>
        <end position="559"/>
    </location>
</feature>
<dbReference type="InterPro" id="IPR024049">
    <property type="entry name" value="eRF1_1_sf"/>
</dbReference>
<dbReference type="InterPro" id="IPR005140">
    <property type="entry name" value="eRF1_Pelota-like_N"/>
</dbReference>
<reference evidence="7 8" key="2">
    <citation type="submission" date="2016-05" db="EMBL/GenBank/DDBJ databases">
        <title>Lineage-specific infection strategies underlie the spectrum of fungal disease in amphibians.</title>
        <authorList>
            <person name="Cuomo C.A."/>
            <person name="Farrer R.A."/>
            <person name="James T."/>
            <person name="Longcore J."/>
            <person name="Birren B."/>
        </authorList>
    </citation>
    <scope>NUCLEOTIDE SEQUENCE [LARGE SCALE GENOMIC DNA]</scope>
    <source>
        <strain evidence="7 8">JEL423</strain>
    </source>
</reference>
<dbReference type="AlphaFoldDB" id="A0A177W6S2"/>
<dbReference type="InterPro" id="IPR042226">
    <property type="entry name" value="eFR1_2_sf"/>
</dbReference>
<dbReference type="GO" id="GO:0003747">
    <property type="term" value="F:translation release factor activity"/>
    <property type="evidence" value="ECO:0007669"/>
    <property type="project" value="InterPro"/>
</dbReference>
<dbReference type="PANTHER" id="PTHR10113">
    <property type="entry name" value="PEPTIDE CHAIN RELEASE FACTOR SUBUNIT 1"/>
    <property type="match status" value="1"/>
</dbReference>
<dbReference type="SUPFAM" id="SSF55315">
    <property type="entry name" value="L30e-like"/>
    <property type="match status" value="1"/>
</dbReference>
<dbReference type="InterPro" id="IPR004403">
    <property type="entry name" value="Peptide_chain-rel_eRF1/aRF1"/>
</dbReference>
<dbReference type="FunFam" id="3.30.960.10:FF:000001">
    <property type="entry name" value="Eukaryotic peptide chain release factor subunit 1"/>
    <property type="match status" value="1"/>
</dbReference>
<dbReference type="InterPro" id="IPR005142">
    <property type="entry name" value="eRF1_3"/>
</dbReference>
<dbReference type="InterPro" id="IPR029064">
    <property type="entry name" value="Ribosomal_eL30-like_sf"/>
</dbReference>
<feature type="region of interest" description="Disordered" evidence="5">
    <location>
        <begin position="100"/>
        <end position="125"/>
    </location>
</feature>
<dbReference type="eggNOG" id="KOG0688">
    <property type="taxonomic scope" value="Eukaryota"/>
</dbReference>
<dbReference type="Gene3D" id="3.30.1330.30">
    <property type="match status" value="1"/>
</dbReference>
<accession>A0A177W6S2</accession>
<dbReference type="SMART" id="SM01194">
    <property type="entry name" value="eRF1_1"/>
    <property type="match status" value="1"/>
</dbReference>
<dbReference type="GO" id="GO:0018444">
    <property type="term" value="C:translation release factor complex"/>
    <property type="evidence" value="ECO:0007669"/>
    <property type="project" value="UniProtKB-ARBA"/>
</dbReference>
<name>A0A177W6S2_BATDL</name>
<reference evidence="7 8" key="1">
    <citation type="submission" date="2006-10" db="EMBL/GenBank/DDBJ databases">
        <title>The Genome Sequence of Batrachochytrium dendrobatidis JEL423.</title>
        <authorList>
            <consortium name="The Broad Institute Genome Sequencing Platform"/>
            <person name="Birren B."/>
            <person name="Lander E."/>
            <person name="Galagan J."/>
            <person name="Cuomo C."/>
            <person name="Devon K."/>
            <person name="Jaffe D."/>
            <person name="Butler J."/>
            <person name="Alvarez P."/>
            <person name="Gnerre S."/>
            <person name="Grabherr M."/>
            <person name="Kleber M."/>
            <person name="Mauceli E."/>
            <person name="Brockman W."/>
            <person name="Young S."/>
            <person name="LaButti K."/>
            <person name="Sykes S."/>
            <person name="DeCaprio D."/>
            <person name="Crawford M."/>
            <person name="Koehrsen M."/>
            <person name="Engels R."/>
            <person name="Montgomery P."/>
            <person name="Pearson M."/>
            <person name="Howarth C."/>
            <person name="Larson L."/>
            <person name="White J."/>
            <person name="O'Leary S."/>
            <person name="Kodira C."/>
            <person name="Zeng Q."/>
            <person name="Yandava C."/>
            <person name="Alvarado L."/>
            <person name="Longcore J."/>
            <person name="James T."/>
        </authorList>
    </citation>
    <scope>NUCLEOTIDE SEQUENCE [LARGE SCALE GENOMIC DNA]</scope>
    <source>
        <strain evidence="7 8">JEL423</strain>
    </source>
</reference>
<keyword evidence="4" id="KW-0648">Protein biosynthesis</keyword>
<protein>
    <submittedName>
        <fullName evidence="7">Eukaryotic peptide chain release factor subunit 1-3</fullName>
    </submittedName>
</protein>
<evidence type="ECO:0000313" key="8">
    <source>
        <dbReference type="Proteomes" id="UP000077115"/>
    </source>
</evidence>
<dbReference type="STRING" id="403673.A0A177W6S2"/>
<dbReference type="SUPFAM" id="SSF53137">
    <property type="entry name" value="Translational machinery components"/>
    <property type="match status" value="1"/>
</dbReference>
<comment type="subcellular location">
    <subcellularLocation>
        <location evidence="1">Cytoplasm</location>
    </subcellularLocation>
</comment>
<proteinExistence type="inferred from homology"/>